<protein>
    <recommendedName>
        <fullName evidence="13">ATP-dependent RNA helicase SUV3 homolog, mitochondrial</fullName>
        <ecNumber evidence="5">3.6.4.13</ecNumber>
    </recommendedName>
</protein>
<evidence type="ECO:0000256" key="12">
    <source>
        <dbReference type="ARBA" id="ARBA00047984"/>
    </source>
</evidence>
<keyword evidence="16" id="KW-1185">Reference proteome</keyword>
<dbReference type="Gene3D" id="1.20.272.40">
    <property type="match status" value="1"/>
</dbReference>
<evidence type="ECO:0000256" key="10">
    <source>
        <dbReference type="ARBA" id="ARBA00022946"/>
    </source>
</evidence>
<keyword evidence="7" id="KW-0378">Hydrolase</keyword>
<dbReference type="GO" id="GO:0016787">
    <property type="term" value="F:hydrolase activity"/>
    <property type="evidence" value="ECO:0007669"/>
    <property type="project" value="UniProtKB-KW"/>
</dbReference>
<comment type="similarity">
    <text evidence="4">Belongs to the helicase family.</text>
</comment>
<dbReference type="InterPro" id="IPR001650">
    <property type="entry name" value="Helicase_C-like"/>
</dbReference>
<evidence type="ECO:0000256" key="9">
    <source>
        <dbReference type="ARBA" id="ARBA00022840"/>
    </source>
</evidence>
<dbReference type="FunFam" id="3.40.50.300:FF:000269">
    <property type="entry name" value="ATP-dependent RNA helicase SUPV3L1, mitochondrial"/>
    <property type="match status" value="1"/>
</dbReference>
<comment type="cofactor">
    <cofactor evidence="2">
        <name>Mg(2+)</name>
        <dbReference type="ChEBI" id="CHEBI:18420"/>
    </cofactor>
</comment>
<dbReference type="CDD" id="cd18805">
    <property type="entry name" value="SF2_C_suv3"/>
    <property type="match status" value="1"/>
</dbReference>
<dbReference type="Gene3D" id="1.10.1740.140">
    <property type="match status" value="1"/>
</dbReference>
<accession>A0AAW2G416</accession>
<feature type="domain" description="Helicase C-terminal" evidence="14">
    <location>
        <begin position="341"/>
        <end position="510"/>
    </location>
</feature>
<dbReference type="InterPro" id="IPR041082">
    <property type="entry name" value="Suv3_C_1"/>
</dbReference>
<keyword evidence="10" id="KW-0809">Transit peptide</keyword>
<sequence>MILTRCAMMDQLIRRSALSGAALTRRSTALGTSYIQSCRGKKSDSNTNLPESLFYPVPVKPNPDDINVGAELTGSSLKKTELLKILNTFSQKTEIKKLAEQYGLDSHLQSQAFINFKQYCLGTESLPVDLYVVLSDILQGAGNVHDIFPYFINHAKQMFPHINCLDDLKKISDLRNPASWYPLARSKNRKIIFHAGPTNSGKTYHALERFITAQSGVYCGPLKLLVSEVFNKCNESGTPCDLVTGEERRYVKGQNNAANHLSCSVEMVNLQSNYEVAVIDEIQLVRDLHRGWAWTRALLGIPADEIHLCGEFAAIELVKSICISMGEDVEVRRYKRLTELKIENEAVETLNNVMPGDCIVCFNKNDIYTVSRSLESRGKEVAVIYGSLPPGTKLAQAAKFNDPKNSCKILVATNAIGMGLNLHIRRIIFYSLIQPTYNEKGEKEMNVISVSSALQIAGRAGRYGTVWATGYVTTFKREDLPTLKNLLNQEPDTITQAGLQPTADQIELYAYHLPNASLSNLMDIFISLCTVDNSLYFMCHLDDFKFLADMIQHVLLPLRARYVFCCAPINRKSPYVCTMFLKFARQYSQNDPITFNWLCRHIGWPFKPPRTIIDLVHLEGVFDVLDLYLWLSYRFVDLFPDAETVRDIQKELDALIEAEIVKLTNLLLNSDAGEETDSFELQTQKQNFYRDFKGTGKRVTGKGKLTERLIAEGLLTPQMLRELQLEWIRTKKKK</sequence>
<dbReference type="InterPro" id="IPR055206">
    <property type="entry name" value="DEXQc_SUV3"/>
</dbReference>
<dbReference type="Pfam" id="PF12513">
    <property type="entry name" value="SUV3_C"/>
    <property type="match status" value="1"/>
</dbReference>
<keyword evidence="9" id="KW-0067">ATP-binding</keyword>
<dbReference type="EC" id="3.6.4.13" evidence="5"/>
<dbReference type="Pfam" id="PF22527">
    <property type="entry name" value="DEXQc_Suv3"/>
    <property type="match status" value="1"/>
</dbReference>
<dbReference type="GO" id="GO:0003724">
    <property type="term" value="F:RNA helicase activity"/>
    <property type="evidence" value="ECO:0007669"/>
    <property type="project" value="UniProtKB-EC"/>
</dbReference>
<name>A0AAW2G416_9HYME</name>
<dbReference type="SUPFAM" id="SSF52540">
    <property type="entry name" value="P-loop containing nucleoside triphosphate hydrolases"/>
    <property type="match status" value="2"/>
</dbReference>
<dbReference type="FunFam" id="3.40.50.300:FF:000446">
    <property type="entry name" value="ATP-dependent RNA helicase SUPV3L1, mitochondrial"/>
    <property type="match status" value="1"/>
</dbReference>
<comment type="catalytic activity">
    <reaction evidence="12">
        <text>ATP + H2O = ADP + phosphate + H(+)</text>
        <dbReference type="Rhea" id="RHEA:13065"/>
        <dbReference type="ChEBI" id="CHEBI:15377"/>
        <dbReference type="ChEBI" id="CHEBI:15378"/>
        <dbReference type="ChEBI" id="CHEBI:30616"/>
        <dbReference type="ChEBI" id="CHEBI:43474"/>
        <dbReference type="ChEBI" id="CHEBI:456216"/>
        <dbReference type="EC" id="3.6.4.13"/>
    </reaction>
</comment>
<organism evidence="15 16">
    <name type="scientific">Cardiocondyla obscurior</name>
    <dbReference type="NCBI Taxonomy" id="286306"/>
    <lineage>
        <taxon>Eukaryota</taxon>
        <taxon>Metazoa</taxon>
        <taxon>Ecdysozoa</taxon>
        <taxon>Arthropoda</taxon>
        <taxon>Hexapoda</taxon>
        <taxon>Insecta</taxon>
        <taxon>Pterygota</taxon>
        <taxon>Neoptera</taxon>
        <taxon>Endopterygota</taxon>
        <taxon>Hymenoptera</taxon>
        <taxon>Apocrita</taxon>
        <taxon>Aculeata</taxon>
        <taxon>Formicoidea</taxon>
        <taxon>Formicidae</taxon>
        <taxon>Myrmicinae</taxon>
        <taxon>Cardiocondyla</taxon>
    </lineage>
</organism>
<dbReference type="Pfam" id="PF18114">
    <property type="entry name" value="Suv3_N"/>
    <property type="match status" value="1"/>
</dbReference>
<keyword evidence="11" id="KW-0496">Mitochondrion</keyword>
<dbReference type="Gene3D" id="3.40.50.300">
    <property type="entry name" value="P-loop containing nucleotide triphosphate hydrolases"/>
    <property type="match status" value="2"/>
</dbReference>
<dbReference type="InterPro" id="IPR027417">
    <property type="entry name" value="P-loop_NTPase"/>
</dbReference>
<dbReference type="GO" id="GO:0005524">
    <property type="term" value="F:ATP binding"/>
    <property type="evidence" value="ECO:0007669"/>
    <property type="project" value="UniProtKB-KW"/>
</dbReference>
<comment type="cofactor">
    <cofactor evidence="1">
        <name>Mn(2+)</name>
        <dbReference type="ChEBI" id="CHEBI:29035"/>
    </cofactor>
</comment>
<evidence type="ECO:0000313" key="15">
    <source>
        <dbReference type="EMBL" id="KAL0121946.1"/>
    </source>
</evidence>
<comment type="subcellular location">
    <subcellularLocation>
        <location evidence="3">Mitochondrion</location>
    </subcellularLocation>
</comment>
<keyword evidence="6" id="KW-0547">Nucleotide-binding</keyword>
<dbReference type="EMBL" id="JADYXP020000006">
    <property type="protein sequence ID" value="KAL0121946.1"/>
    <property type="molecule type" value="Genomic_DNA"/>
</dbReference>
<dbReference type="SMART" id="SM00490">
    <property type="entry name" value="HELICc"/>
    <property type="match status" value="1"/>
</dbReference>
<evidence type="ECO:0000256" key="7">
    <source>
        <dbReference type="ARBA" id="ARBA00022801"/>
    </source>
</evidence>
<dbReference type="FunFam" id="1.20.58.1080:FF:000001">
    <property type="entry name" value="ATP-dependent RNA helicase SUPV3L1, mitochondrial"/>
    <property type="match status" value="1"/>
</dbReference>
<evidence type="ECO:0000259" key="14">
    <source>
        <dbReference type="PROSITE" id="PS51194"/>
    </source>
</evidence>
<evidence type="ECO:0000256" key="11">
    <source>
        <dbReference type="ARBA" id="ARBA00023128"/>
    </source>
</evidence>
<dbReference type="Pfam" id="PF18147">
    <property type="entry name" value="Suv3_C_1"/>
    <property type="match status" value="1"/>
</dbReference>
<dbReference type="Gene3D" id="1.20.58.1080">
    <property type="match status" value="1"/>
</dbReference>
<evidence type="ECO:0000256" key="3">
    <source>
        <dbReference type="ARBA" id="ARBA00004173"/>
    </source>
</evidence>
<evidence type="ECO:0000256" key="1">
    <source>
        <dbReference type="ARBA" id="ARBA00001936"/>
    </source>
</evidence>
<dbReference type="CDD" id="cd17913">
    <property type="entry name" value="DEXQc_Suv3"/>
    <property type="match status" value="1"/>
</dbReference>
<dbReference type="InterPro" id="IPR044774">
    <property type="entry name" value="Suv3_DEXQc"/>
</dbReference>
<dbReference type="GO" id="GO:0000965">
    <property type="term" value="P:mitochondrial RNA 3'-end processing"/>
    <property type="evidence" value="ECO:0007669"/>
    <property type="project" value="TreeGrafter"/>
</dbReference>
<proteinExistence type="inferred from homology"/>
<evidence type="ECO:0000256" key="5">
    <source>
        <dbReference type="ARBA" id="ARBA00012552"/>
    </source>
</evidence>
<evidence type="ECO:0000256" key="8">
    <source>
        <dbReference type="ARBA" id="ARBA00022806"/>
    </source>
</evidence>
<dbReference type="PANTHER" id="PTHR12131:SF1">
    <property type="entry name" value="ATP-DEPENDENT RNA HELICASE SUPV3L1, MITOCHONDRIAL-RELATED"/>
    <property type="match status" value="1"/>
</dbReference>
<dbReference type="AlphaFoldDB" id="A0AAW2G416"/>
<dbReference type="Pfam" id="PF00271">
    <property type="entry name" value="Helicase_C"/>
    <property type="match status" value="1"/>
</dbReference>
<keyword evidence="8" id="KW-0347">Helicase</keyword>
<dbReference type="PROSITE" id="PS51194">
    <property type="entry name" value="HELICASE_CTER"/>
    <property type="match status" value="1"/>
</dbReference>
<comment type="caution">
    <text evidence="15">The sequence shown here is derived from an EMBL/GenBank/DDBJ whole genome shotgun (WGS) entry which is preliminary data.</text>
</comment>
<evidence type="ECO:0000256" key="4">
    <source>
        <dbReference type="ARBA" id="ARBA00008708"/>
    </source>
</evidence>
<evidence type="ECO:0000256" key="6">
    <source>
        <dbReference type="ARBA" id="ARBA00022741"/>
    </source>
</evidence>
<dbReference type="InterPro" id="IPR050699">
    <property type="entry name" value="RNA-DNA_Helicase"/>
</dbReference>
<reference evidence="15 16" key="1">
    <citation type="submission" date="2023-03" db="EMBL/GenBank/DDBJ databases">
        <title>High recombination rates correlate with genetic variation in Cardiocondyla obscurior ants.</title>
        <authorList>
            <person name="Errbii M."/>
        </authorList>
    </citation>
    <scope>NUCLEOTIDE SEQUENCE [LARGE SCALE GENOMIC DNA]</scope>
    <source>
        <strain evidence="15">Alpha-2009</strain>
        <tissue evidence="15">Whole body</tissue>
    </source>
</reference>
<dbReference type="PANTHER" id="PTHR12131">
    <property type="entry name" value="ATP-DEPENDENT RNA AND DNA HELICASE"/>
    <property type="match status" value="1"/>
</dbReference>
<dbReference type="InterPro" id="IPR022192">
    <property type="entry name" value="SUV3_C"/>
</dbReference>
<evidence type="ECO:0000256" key="13">
    <source>
        <dbReference type="ARBA" id="ARBA00069703"/>
    </source>
</evidence>
<dbReference type="GO" id="GO:0045025">
    <property type="term" value="C:mitochondrial degradosome"/>
    <property type="evidence" value="ECO:0007669"/>
    <property type="project" value="TreeGrafter"/>
</dbReference>
<dbReference type="Proteomes" id="UP001430953">
    <property type="component" value="Unassembled WGS sequence"/>
</dbReference>
<dbReference type="InterPro" id="IPR041453">
    <property type="entry name" value="Suv3_N"/>
</dbReference>
<evidence type="ECO:0000313" key="16">
    <source>
        <dbReference type="Proteomes" id="UP001430953"/>
    </source>
</evidence>
<evidence type="ECO:0000256" key="2">
    <source>
        <dbReference type="ARBA" id="ARBA00001946"/>
    </source>
</evidence>
<gene>
    <name evidence="15" type="ORF">PUN28_007024</name>
</gene>